<comment type="similarity">
    <text evidence="1">Belongs to the zinc-containing alcohol dehydrogenase family.</text>
</comment>
<keyword evidence="3" id="KW-0560">Oxidoreductase</keyword>
<dbReference type="Gene3D" id="3.90.180.10">
    <property type="entry name" value="Medium-chain alcohol dehydrogenases, catalytic domain"/>
    <property type="match status" value="1"/>
</dbReference>
<comment type="subunit">
    <text evidence="2">Monomer.</text>
</comment>
<dbReference type="EMBL" id="ML976658">
    <property type="protein sequence ID" value="KAF1979314.1"/>
    <property type="molecule type" value="Genomic_DNA"/>
</dbReference>
<dbReference type="GO" id="GO:0016651">
    <property type="term" value="F:oxidoreductase activity, acting on NAD(P)H"/>
    <property type="evidence" value="ECO:0007669"/>
    <property type="project" value="InterPro"/>
</dbReference>
<dbReference type="Pfam" id="PF00107">
    <property type="entry name" value="ADH_zinc_N"/>
    <property type="match status" value="1"/>
</dbReference>
<dbReference type="InterPro" id="IPR020843">
    <property type="entry name" value="ER"/>
</dbReference>
<evidence type="ECO:0000256" key="2">
    <source>
        <dbReference type="ARBA" id="ARBA00011245"/>
    </source>
</evidence>
<dbReference type="PANTHER" id="PTHR45348:SF2">
    <property type="entry name" value="ZINC-TYPE ALCOHOL DEHYDROGENASE-LIKE PROTEIN C2E1P3.01"/>
    <property type="match status" value="1"/>
</dbReference>
<dbReference type="SUPFAM" id="SSF50129">
    <property type="entry name" value="GroES-like"/>
    <property type="match status" value="1"/>
</dbReference>
<dbReference type="CDD" id="cd08249">
    <property type="entry name" value="enoyl_reductase_like"/>
    <property type="match status" value="1"/>
</dbReference>
<dbReference type="SUPFAM" id="SSF51735">
    <property type="entry name" value="NAD(P)-binding Rossmann-fold domains"/>
    <property type="match status" value="1"/>
</dbReference>
<dbReference type="Pfam" id="PF08240">
    <property type="entry name" value="ADH_N"/>
    <property type="match status" value="1"/>
</dbReference>
<feature type="domain" description="Enoyl reductase (ER)" evidence="4">
    <location>
        <begin position="22"/>
        <end position="355"/>
    </location>
</feature>
<protein>
    <submittedName>
        <fullName evidence="5">GroES-like protein</fullName>
    </submittedName>
</protein>
<dbReference type="InterPro" id="IPR013154">
    <property type="entry name" value="ADH-like_N"/>
</dbReference>
<keyword evidence="6" id="KW-1185">Reference proteome</keyword>
<dbReference type="Gene3D" id="3.40.50.720">
    <property type="entry name" value="NAD(P)-binding Rossmann-like Domain"/>
    <property type="match status" value="1"/>
</dbReference>
<dbReference type="SMART" id="SM00829">
    <property type="entry name" value="PKS_ER"/>
    <property type="match status" value="1"/>
</dbReference>
<sequence length="360" mass="37433">MGSTTLPTTQKALVVPSQGVPGEVRDDIPVPEPSSTQVLVKVLYAAINPVDVFTTQLGLLVEAWPFVPGSEASGVVVKAGSDAVSPLGGKFKEGDIVSGCVRLGVAGHGTFAEYFLLDAEVAVPKPKALTLPQAATVAVGALTAFLGIFGELGISIEGIEEGKGQGGGKWIIVFGGAGATGKFAVQALKLAGYKVVTTCSTKSFELVKSLGADATVDYKLAPDEIVEQVKQITERELDLAFDAVSVNNDLVAKIFTAIPSSSGQRLYTTTNDWDPAPDAALGFITKGITLGPIGRPESAELNKKLTSWIPVINRLLGSGKLKPGDYSVEGTGVEGIQQAWDAQKSGKLGNKKVIVKIADE</sequence>
<dbReference type="InterPro" id="IPR011032">
    <property type="entry name" value="GroES-like_sf"/>
</dbReference>
<dbReference type="Proteomes" id="UP000800036">
    <property type="component" value="Unassembled WGS sequence"/>
</dbReference>
<dbReference type="PANTHER" id="PTHR45348">
    <property type="entry name" value="HYPOTHETICAL OXIDOREDUCTASE (EUROFUNG)"/>
    <property type="match status" value="1"/>
</dbReference>
<dbReference type="InterPro" id="IPR047122">
    <property type="entry name" value="Trans-enoyl_RdTase-like"/>
</dbReference>
<dbReference type="AlphaFoldDB" id="A0A6A5VPP2"/>
<reference evidence="5" key="1">
    <citation type="journal article" date="2020" name="Stud. Mycol.">
        <title>101 Dothideomycetes genomes: a test case for predicting lifestyles and emergence of pathogens.</title>
        <authorList>
            <person name="Haridas S."/>
            <person name="Albert R."/>
            <person name="Binder M."/>
            <person name="Bloem J."/>
            <person name="Labutti K."/>
            <person name="Salamov A."/>
            <person name="Andreopoulos B."/>
            <person name="Baker S."/>
            <person name="Barry K."/>
            <person name="Bills G."/>
            <person name="Bluhm B."/>
            <person name="Cannon C."/>
            <person name="Castanera R."/>
            <person name="Culley D."/>
            <person name="Daum C."/>
            <person name="Ezra D."/>
            <person name="Gonzalez J."/>
            <person name="Henrissat B."/>
            <person name="Kuo A."/>
            <person name="Liang C."/>
            <person name="Lipzen A."/>
            <person name="Lutzoni F."/>
            <person name="Magnuson J."/>
            <person name="Mondo S."/>
            <person name="Nolan M."/>
            <person name="Ohm R."/>
            <person name="Pangilinan J."/>
            <person name="Park H.-J."/>
            <person name="Ramirez L."/>
            <person name="Alfaro M."/>
            <person name="Sun H."/>
            <person name="Tritt A."/>
            <person name="Yoshinaga Y."/>
            <person name="Zwiers L.-H."/>
            <person name="Turgeon B."/>
            <person name="Goodwin S."/>
            <person name="Spatafora J."/>
            <person name="Crous P."/>
            <person name="Grigoriev I."/>
        </authorList>
    </citation>
    <scope>NUCLEOTIDE SEQUENCE</scope>
    <source>
        <strain evidence="5">CBS 107.79</strain>
    </source>
</reference>
<evidence type="ECO:0000313" key="5">
    <source>
        <dbReference type="EMBL" id="KAF1979314.1"/>
    </source>
</evidence>
<dbReference type="InterPro" id="IPR013149">
    <property type="entry name" value="ADH-like_C"/>
</dbReference>
<evidence type="ECO:0000256" key="3">
    <source>
        <dbReference type="ARBA" id="ARBA00023002"/>
    </source>
</evidence>
<accession>A0A6A5VPP2</accession>
<proteinExistence type="inferred from homology"/>
<name>A0A6A5VPP2_9PLEO</name>
<dbReference type="InterPro" id="IPR036291">
    <property type="entry name" value="NAD(P)-bd_dom_sf"/>
</dbReference>
<evidence type="ECO:0000313" key="6">
    <source>
        <dbReference type="Proteomes" id="UP000800036"/>
    </source>
</evidence>
<gene>
    <name evidence="5" type="ORF">BU23DRAFT_549323</name>
</gene>
<organism evidence="5 6">
    <name type="scientific">Bimuria novae-zelandiae CBS 107.79</name>
    <dbReference type="NCBI Taxonomy" id="1447943"/>
    <lineage>
        <taxon>Eukaryota</taxon>
        <taxon>Fungi</taxon>
        <taxon>Dikarya</taxon>
        <taxon>Ascomycota</taxon>
        <taxon>Pezizomycotina</taxon>
        <taxon>Dothideomycetes</taxon>
        <taxon>Pleosporomycetidae</taxon>
        <taxon>Pleosporales</taxon>
        <taxon>Massarineae</taxon>
        <taxon>Didymosphaeriaceae</taxon>
        <taxon>Bimuria</taxon>
    </lineage>
</organism>
<evidence type="ECO:0000256" key="1">
    <source>
        <dbReference type="ARBA" id="ARBA00008072"/>
    </source>
</evidence>
<dbReference type="OrthoDB" id="48317at2759"/>
<evidence type="ECO:0000259" key="4">
    <source>
        <dbReference type="SMART" id="SM00829"/>
    </source>
</evidence>